<dbReference type="InterPro" id="IPR015683">
    <property type="entry name" value="Ionotropic_Glu_rcpt"/>
</dbReference>
<evidence type="ECO:0000256" key="5">
    <source>
        <dbReference type="ARBA" id="ARBA00022989"/>
    </source>
</evidence>
<keyword evidence="5 13" id="KW-1133">Transmembrane helix</keyword>
<protein>
    <submittedName>
        <fullName evidence="16">Glutamate receptor 2.2-like</fullName>
    </submittedName>
</protein>
<dbReference type="PANTHER" id="PTHR34836">
    <property type="entry name" value="OS06G0188250 PROTEIN"/>
    <property type="match status" value="1"/>
</dbReference>
<evidence type="ECO:0000256" key="1">
    <source>
        <dbReference type="ARBA" id="ARBA00004141"/>
    </source>
</evidence>
<keyword evidence="7 13" id="KW-0472">Membrane</keyword>
<dbReference type="OrthoDB" id="5984008at2759"/>
<evidence type="ECO:0000256" key="13">
    <source>
        <dbReference type="SAM" id="Phobius"/>
    </source>
</evidence>
<evidence type="ECO:0000256" key="8">
    <source>
        <dbReference type="ARBA" id="ARBA00023170"/>
    </source>
</evidence>
<evidence type="ECO:0000259" key="14">
    <source>
        <dbReference type="SMART" id="SM00079"/>
    </source>
</evidence>
<evidence type="ECO:0000256" key="3">
    <source>
        <dbReference type="ARBA" id="ARBA00022448"/>
    </source>
</evidence>
<dbReference type="Pfam" id="PF10613">
    <property type="entry name" value="Lig_chan-Glu_bd"/>
    <property type="match status" value="1"/>
</dbReference>
<dbReference type="SUPFAM" id="SSF53822">
    <property type="entry name" value="Periplasmic binding protein-like I"/>
    <property type="match status" value="1"/>
</dbReference>
<dbReference type="GO" id="GO:0016020">
    <property type="term" value="C:membrane"/>
    <property type="evidence" value="ECO:0007669"/>
    <property type="project" value="UniProtKB-SubCell"/>
</dbReference>
<evidence type="ECO:0000256" key="7">
    <source>
        <dbReference type="ARBA" id="ARBA00023136"/>
    </source>
</evidence>
<dbReference type="KEGG" id="dzi:111306177"/>
<dbReference type="PANTHER" id="PTHR34836:SF1">
    <property type="entry name" value="OS09G0428600 PROTEIN"/>
    <property type="match status" value="1"/>
</dbReference>
<name>A0A6P6A506_DURZI</name>
<feature type="transmembrane region" description="Helical" evidence="13">
    <location>
        <begin position="397"/>
        <end position="414"/>
    </location>
</feature>
<dbReference type="InterPro" id="IPR019594">
    <property type="entry name" value="Glu/Gly-bd"/>
</dbReference>
<dbReference type="InterPro" id="IPR028082">
    <property type="entry name" value="Peripla_BP_I"/>
</dbReference>
<keyword evidence="6" id="KW-0406">Ion transport</keyword>
<comment type="function">
    <text evidence="12">Glutamate-gated receptor that probably acts as a non-selective cation channel. May be involved in light-signal transduction and calcium homeostasis via the regulation of calcium influx into cells.</text>
</comment>
<feature type="transmembrane region" description="Helical" evidence="13">
    <location>
        <begin position="366"/>
        <end position="385"/>
    </location>
</feature>
<comment type="subunit">
    <text evidence="2">May form heteromers.</text>
</comment>
<dbReference type="GeneID" id="111306177"/>
<keyword evidence="9" id="KW-0325">Glycoprotein</keyword>
<evidence type="ECO:0000313" key="15">
    <source>
        <dbReference type="Proteomes" id="UP000515121"/>
    </source>
</evidence>
<dbReference type="SUPFAM" id="SSF53850">
    <property type="entry name" value="Periplasmic binding protein-like II"/>
    <property type="match status" value="1"/>
</dbReference>
<proteinExistence type="predicted"/>
<dbReference type="Gene3D" id="3.40.50.2300">
    <property type="match status" value="2"/>
</dbReference>
<evidence type="ECO:0000256" key="12">
    <source>
        <dbReference type="ARBA" id="ARBA00049638"/>
    </source>
</evidence>
<keyword evidence="10" id="KW-1071">Ligand-gated ion channel</keyword>
<gene>
    <name evidence="16" type="primary">LOC111306177</name>
</gene>
<dbReference type="Proteomes" id="UP000515121">
    <property type="component" value="Unplaced"/>
</dbReference>
<evidence type="ECO:0000256" key="2">
    <source>
        <dbReference type="ARBA" id="ARBA00011095"/>
    </source>
</evidence>
<dbReference type="Gene3D" id="3.40.190.10">
    <property type="entry name" value="Periplasmic binding protein-like II"/>
    <property type="match status" value="1"/>
</dbReference>
<evidence type="ECO:0000256" key="4">
    <source>
        <dbReference type="ARBA" id="ARBA00022692"/>
    </source>
</evidence>
<reference evidence="16" key="1">
    <citation type="submission" date="2025-08" db="UniProtKB">
        <authorList>
            <consortium name="RefSeq"/>
        </authorList>
    </citation>
    <scope>IDENTIFICATION</scope>
    <source>
        <tissue evidence="16">Fruit stalk</tissue>
    </source>
</reference>
<dbReference type="SMART" id="SM00079">
    <property type="entry name" value="PBPe"/>
    <property type="match status" value="1"/>
</dbReference>
<keyword evidence="15" id="KW-1185">Reference proteome</keyword>
<evidence type="ECO:0000313" key="16">
    <source>
        <dbReference type="RefSeq" id="XP_022759821.1"/>
    </source>
</evidence>
<keyword evidence="8" id="KW-0675">Receptor</keyword>
<evidence type="ECO:0000256" key="6">
    <source>
        <dbReference type="ARBA" id="ARBA00023065"/>
    </source>
</evidence>
<dbReference type="FunFam" id="3.40.190.10:FF:000103">
    <property type="entry name" value="Glutamate receptor"/>
    <property type="match status" value="1"/>
</dbReference>
<dbReference type="Pfam" id="PF01094">
    <property type="entry name" value="ANF_receptor"/>
    <property type="match status" value="1"/>
</dbReference>
<keyword evidence="4 13" id="KW-0812">Transmembrane</keyword>
<organism evidence="15 16">
    <name type="scientific">Durio zibethinus</name>
    <name type="common">Durian</name>
    <dbReference type="NCBI Taxonomy" id="66656"/>
    <lineage>
        <taxon>Eukaryota</taxon>
        <taxon>Viridiplantae</taxon>
        <taxon>Streptophyta</taxon>
        <taxon>Embryophyta</taxon>
        <taxon>Tracheophyta</taxon>
        <taxon>Spermatophyta</taxon>
        <taxon>Magnoliopsida</taxon>
        <taxon>eudicotyledons</taxon>
        <taxon>Gunneridae</taxon>
        <taxon>Pentapetalae</taxon>
        <taxon>rosids</taxon>
        <taxon>malvids</taxon>
        <taxon>Malvales</taxon>
        <taxon>Malvaceae</taxon>
        <taxon>Helicteroideae</taxon>
        <taxon>Durio</taxon>
    </lineage>
</organism>
<evidence type="ECO:0000256" key="11">
    <source>
        <dbReference type="ARBA" id="ARBA00023303"/>
    </source>
</evidence>
<accession>A0A6P6A506</accession>
<comment type="subcellular location">
    <subcellularLocation>
        <location evidence="1">Membrane</location>
        <topology evidence="1">Multi-pass membrane protein</topology>
    </subcellularLocation>
</comment>
<dbReference type="InterPro" id="IPR001828">
    <property type="entry name" value="ANF_lig-bd_rcpt"/>
</dbReference>
<sequence length="423" mass="48211">MSLQTTVYMVHMSPSLASRFFLNAKQLGMISQGSAWIATDMIMNFLHSMEPSFIESMQGVVGFKPYIPTSKELRNFNIRWRSKNFIKTKNSQEMELNVYGIWTYDMVWALATAAEKVKAGHPDIIHQETGLIMNFTTILSSESGLLFIDEILQTRFKGISGGFQLANGRLIPKEFEIVNVFKGERIVGYWTPENGITKITKQDNRYEMNSTSSSKLEAVIWPGGNMNTPKGWPLCGKKLRIAVPMKNGRFSELINVTFDPQTNVTTVSGFCVDVFKAAIETLDYEVNYEFIPFENASGSADRYYSDLIHQVYLKNYDAVVGDTTITASRFSEVDLTLPYTDLGVGMVVRKTNKNNMWMFLKPLARNLWITTAAFFIFTGFVVWLIEHPINDEFQGQPAKQIGTIFWFFSTLVFAHRKYSKYTC</sequence>
<keyword evidence="3" id="KW-0813">Transport</keyword>
<keyword evidence="11" id="KW-0407">Ion channel</keyword>
<dbReference type="InterPro" id="IPR001320">
    <property type="entry name" value="Iontro_rcpt_C"/>
</dbReference>
<evidence type="ECO:0000256" key="10">
    <source>
        <dbReference type="ARBA" id="ARBA00023286"/>
    </source>
</evidence>
<feature type="domain" description="Ionotropic glutamate receptor C-terminal" evidence="14">
    <location>
        <begin position="238"/>
        <end position="409"/>
    </location>
</feature>
<evidence type="ECO:0000256" key="9">
    <source>
        <dbReference type="ARBA" id="ARBA00023180"/>
    </source>
</evidence>
<dbReference type="RefSeq" id="XP_022759821.1">
    <property type="nucleotide sequence ID" value="XM_022904086.1"/>
</dbReference>
<dbReference type="GO" id="GO:0015276">
    <property type="term" value="F:ligand-gated monoatomic ion channel activity"/>
    <property type="evidence" value="ECO:0007669"/>
    <property type="project" value="InterPro"/>
</dbReference>
<dbReference type="AlphaFoldDB" id="A0A6P6A506"/>